<dbReference type="GO" id="GO:0045892">
    <property type="term" value="P:negative regulation of DNA-templated transcription"/>
    <property type="evidence" value="ECO:0007669"/>
    <property type="project" value="UniProtKB-UniRule"/>
</dbReference>
<comment type="subcellular location">
    <subcellularLocation>
        <location evidence="1 6">Nucleus</location>
    </subcellularLocation>
</comment>
<protein>
    <recommendedName>
        <fullName evidence="6">Transcription repressor</fullName>
    </recommendedName>
    <alternativeName>
        <fullName evidence="6">Ovate family protein</fullName>
    </alternativeName>
</protein>
<evidence type="ECO:0000313" key="10">
    <source>
        <dbReference type="Proteomes" id="UP000596660"/>
    </source>
</evidence>
<dbReference type="Pfam" id="PF04844">
    <property type="entry name" value="Ovate"/>
    <property type="match status" value="1"/>
</dbReference>
<keyword evidence="10" id="KW-1185">Reference proteome</keyword>
<evidence type="ECO:0000256" key="6">
    <source>
        <dbReference type="RuleBase" id="RU367028"/>
    </source>
</evidence>
<name>A0A803LCZ0_CHEQI</name>
<keyword evidence="3 6" id="KW-0805">Transcription regulation</keyword>
<keyword evidence="5 6" id="KW-0539">Nucleus</keyword>
<evidence type="ECO:0000256" key="7">
    <source>
        <dbReference type="SAM" id="MobiDB-lite"/>
    </source>
</evidence>
<dbReference type="InterPro" id="IPR038933">
    <property type="entry name" value="Ovate"/>
</dbReference>
<dbReference type="Pfam" id="PF13724">
    <property type="entry name" value="DNA_binding_2"/>
    <property type="match status" value="1"/>
</dbReference>
<dbReference type="GO" id="GO:0005634">
    <property type="term" value="C:nucleus"/>
    <property type="evidence" value="ECO:0007669"/>
    <property type="project" value="UniProtKB-SubCell"/>
</dbReference>
<dbReference type="OMA" id="NESHATK"/>
<dbReference type="Proteomes" id="UP000596660">
    <property type="component" value="Unplaced"/>
</dbReference>
<feature type="domain" description="OVATE" evidence="8">
    <location>
        <begin position="231"/>
        <end position="290"/>
    </location>
</feature>
<keyword evidence="2 6" id="KW-0678">Repressor</keyword>
<evidence type="ECO:0000256" key="4">
    <source>
        <dbReference type="ARBA" id="ARBA00023163"/>
    </source>
</evidence>
<dbReference type="AlphaFoldDB" id="A0A803LCZ0"/>
<reference evidence="9" key="2">
    <citation type="submission" date="2021-03" db="UniProtKB">
        <authorList>
            <consortium name="EnsemblPlants"/>
        </authorList>
    </citation>
    <scope>IDENTIFICATION</scope>
</reference>
<proteinExistence type="predicted"/>
<dbReference type="Gramene" id="AUR62009729-RA">
    <property type="protein sequence ID" value="AUR62009729-RA:cds"/>
    <property type="gene ID" value="AUR62009729"/>
</dbReference>
<sequence length="295" mass="33321">MGKYRFRLSDMMPNAWFYKLKDMGKGRSTKSNTHASKSIKQSSVTDTQTSVTSTSITKFRHQNSSYACYTIPAGTAEPLNSELGSPEVVISVPNDHGRKSASVDFGPELLMFDEVGSWSSSSLRSSCSCCCRISSSTADIIIDLNHQAHEESSFSRKFQKLNEFDAASELELRPILTKPQDEPNFDMIDIRGLSTVIRKSAGKEKPVTDKNNKYVKEVKSRRSSLSDSFAIVKSSLDPQRDFKESMMEMIQENNIREFKDLEDLLACYLSLNCKEYHPVIVKAFEHIWLKIFCSS</sequence>
<dbReference type="GO" id="GO:0003677">
    <property type="term" value="F:DNA binding"/>
    <property type="evidence" value="ECO:0007669"/>
    <property type="project" value="InterPro"/>
</dbReference>
<feature type="compositionally biased region" description="Low complexity" evidence="7">
    <location>
        <begin position="41"/>
        <end position="52"/>
    </location>
</feature>
<evidence type="ECO:0000313" key="9">
    <source>
        <dbReference type="EnsemblPlants" id="AUR62009729-RA:cds"/>
    </source>
</evidence>
<dbReference type="EnsemblPlants" id="AUR62009729-RA">
    <property type="protein sequence ID" value="AUR62009729-RA:cds"/>
    <property type="gene ID" value="AUR62009729"/>
</dbReference>
<dbReference type="InterPro" id="IPR006458">
    <property type="entry name" value="Ovate_C"/>
</dbReference>
<feature type="region of interest" description="Disordered" evidence="7">
    <location>
        <begin position="28"/>
        <end position="52"/>
    </location>
</feature>
<evidence type="ECO:0000256" key="3">
    <source>
        <dbReference type="ARBA" id="ARBA00023015"/>
    </source>
</evidence>
<evidence type="ECO:0000256" key="1">
    <source>
        <dbReference type="ARBA" id="ARBA00004123"/>
    </source>
</evidence>
<accession>A0A803LCZ0</accession>
<dbReference type="InterPro" id="IPR025830">
    <property type="entry name" value="DNA_bnd_dom_ovate"/>
</dbReference>
<reference evidence="9" key="1">
    <citation type="journal article" date="2017" name="Nature">
        <title>The genome of Chenopodium quinoa.</title>
        <authorList>
            <person name="Jarvis D.E."/>
            <person name="Ho Y.S."/>
            <person name="Lightfoot D.J."/>
            <person name="Schmoeckel S.M."/>
            <person name="Li B."/>
            <person name="Borm T.J.A."/>
            <person name="Ohyanagi H."/>
            <person name="Mineta K."/>
            <person name="Michell C.T."/>
            <person name="Saber N."/>
            <person name="Kharbatia N.M."/>
            <person name="Rupper R.R."/>
            <person name="Sharp A.R."/>
            <person name="Dally N."/>
            <person name="Boughton B.A."/>
            <person name="Woo Y.H."/>
            <person name="Gao G."/>
            <person name="Schijlen E.G.W.M."/>
            <person name="Guo X."/>
            <person name="Momin A.A."/>
            <person name="Negrao S."/>
            <person name="Al-Babili S."/>
            <person name="Gehring C."/>
            <person name="Roessner U."/>
            <person name="Jung C."/>
            <person name="Murphy K."/>
            <person name="Arold S.T."/>
            <person name="Gojobori T."/>
            <person name="van der Linden C.G."/>
            <person name="van Loo E.N."/>
            <person name="Jellen E.N."/>
            <person name="Maughan P.J."/>
            <person name="Tester M."/>
        </authorList>
    </citation>
    <scope>NUCLEOTIDE SEQUENCE [LARGE SCALE GENOMIC DNA]</scope>
    <source>
        <strain evidence="9">cv. PI 614886</strain>
    </source>
</reference>
<comment type="function">
    <text evidence="6">Transcriptional repressor that regulates multiple aspects of plant growth and development.</text>
</comment>
<dbReference type="PANTHER" id="PTHR33057">
    <property type="entry name" value="TRANSCRIPTION REPRESSOR OFP7-RELATED"/>
    <property type="match status" value="1"/>
</dbReference>
<dbReference type="PANTHER" id="PTHR33057:SF128">
    <property type="entry name" value="TRANSCRIPTION REPRESSOR OFP3"/>
    <property type="match status" value="1"/>
</dbReference>
<feature type="compositionally biased region" description="Polar residues" evidence="7">
    <location>
        <begin position="29"/>
        <end position="40"/>
    </location>
</feature>
<dbReference type="PROSITE" id="PS51754">
    <property type="entry name" value="OVATE"/>
    <property type="match status" value="1"/>
</dbReference>
<dbReference type="NCBIfam" id="TIGR01568">
    <property type="entry name" value="A_thal_3678"/>
    <property type="match status" value="1"/>
</dbReference>
<keyword evidence="4 6" id="KW-0804">Transcription</keyword>
<evidence type="ECO:0000256" key="2">
    <source>
        <dbReference type="ARBA" id="ARBA00022491"/>
    </source>
</evidence>
<evidence type="ECO:0000259" key="8">
    <source>
        <dbReference type="PROSITE" id="PS51754"/>
    </source>
</evidence>
<organism evidence="9 10">
    <name type="scientific">Chenopodium quinoa</name>
    <name type="common">Quinoa</name>
    <dbReference type="NCBI Taxonomy" id="63459"/>
    <lineage>
        <taxon>Eukaryota</taxon>
        <taxon>Viridiplantae</taxon>
        <taxon>Streptophyta</taxon>
        <taxon>Embryophyta</taxon>
        <taxon>Tracheophyta</taxon>
        <taxon>Spermatophyta</taxon>
        <taxon>Magnoliopsida</taxon>
        <taxon>eudicotyledons</taxon>
        <taxon>Gunneridae</taxon>
        <taxon>Pentapetalae</taxon>
        <taxon>Caryophyllales</taxon>
        <taxon>Chenopodiaceae</taxon>
        <taxon>Chenopodioideae</taxon>
        <taxon>Atripliceae</taxon>
        <taxon>Chenopodium</taxon>
    </lineage>
</organism>
<evidence type="ECO:0000256" key="5">
    <source>
        <dbReference type="ARBA" id="ARBA00023242"/>
    </source>
</evidence>